<keyword evidence="2" id="KW-1185">Reference proteome</keyword>
<dbReference type="Proteomes" id="UP001569151">
    <property type="component" value="Unassembled WGS sequence"/>
</dbReference>
<proteinExistence type="predicted"/>
<dbReference type="SUPFAM" id="SSF47413">
    <property type="entry name" value="lambda repressor-like DNA-binding domains"/>
    <property type="match status" value="1"/>
</dbReference>
<gene>
    <name evidence="1" type="ORF">ACED39_17940</name>
</gene>
<sequence>MKTNLAVQSGECRYPMTAHLISDARNLSGLNQQEFIDKHNLSVTQATFSRWETGQIQVSTDVLLKLGLVKAVQ</sequence>
<accession>A0ABV4MM52</accession>
<dbReference type="Gene3D" id="1.10.260.40">
    <property type="entry name" value="lambda repressor-like DNA-binding domains"/>
    <property type="match status" value="1"/>
</dbReference>
<organism evidence="1 2">
    <name type="scientific">Vibrio bivalvicida</name>
    <dbReference type="NCBI Taxonomy" id="1276888"/>
    <lineage>
        <taxon>Bacteria</taxon>
        <taxon>Pseudomonadati</taxon>
        <taxon>Pseudomonadota</taxon>
        <taxon>Gammaproteobacteria</taxon>
        <taxon>Vibrionales</taxon>
        <taxon>Vibrionaceae</taxon>
        <taxon>Vibrio</taxon>
        <taxon>Vibrio oreintalis group</taxon>
    </lineage>
</organism>
<dbReference type="InterPro" id="IPR010982">
    <property type="entry name" value="Lambda_DNA-bd_dom_sf"/>
</dbReference>
<dbReference type="InterPro" id="IPR001387">
    <property type="entry name" value="Cro/C1-type_HTH"/>
</dbReference>
<dbReference type="RefSeq" id="WP_371719955.1">
    <property type="nucleotide sequence ID" value="NZ_JBGOOF010000035.1"/>
</dbReference>
<name>A0ABV4MM52_9VIBR</name>
<evidence type="ECO:0000313" key="1">
    <source>
        <dbReference type="EMBL" id="MEZ8210659.1"/>
    </source>
</evidence>
<comment type="caution">
    <text evidence="1">The sequence shown here is derived from an EMBL/GenBank/DDBJ whole genome shotgun (WGS) entry which is preliminary data.</text>
</comment>
<dbReference type="CDD" id="cd00093">
    <property type="entry name" value="HTH_XRE"/>
    <property type="match status" value="1"/>
</dbReference>
<dbReference type="EMBL" id="JBGOOS010000032">
    <property type="protein sequence ID" value="MEZ8210659.1"/>
    <property type="molecule type" value="Genomic_DNA"/>
</dbReference>
<protein>
    <submittedName>
        <fullName evidence="1">Helix-turn-helix domain-containing protein</fullName>
    </submittedName>
</protein>
<evidence type="ECO:0000313" key="2">
    <source>
        <dbReference type="Proteomes" id="UP001569151"/>
    </source>
</evidence>
<reference evidence="1 2" key="1">
    <citation type="submission" date="2024-06" db="EMBL/GenBank/DDBJ databases">
        <authorList>
            <person name="Steensen K."/>
            <person name="Seneca J."/>
            <person name="Bartlau N."/>
            <person name="Yu A.X."/>
            <person name="Polz M.F."/>
        </authorList>
    </citation>
    <scope>NUCLEOTIDE SEQUENCE [LARGE SCALE GENOMIC DNA]</scope>
    <source>
        <strain evidence="1 2">1F146</strain>
    </source>
</reference>